<feature type="compositionally biased region" description="Gly residues" evidence="1">
    <location>
        <begin position="637"/>
        <end position="654"/>
    </location>
</feature>
<feature type="region of interest" description="Disordered" evidence="1">
    <location>
        <begin position="621"/>
        <end position="715"/>
    </location>
</feature>
<feature type="compositionally biased region" description="Basic residues" evidence="1">
    <location>
        <begin position="705"/>
        <end position="715"/>
    </location>
</feature>
<dbReference type="GO" id="GO:0046513">
    <property type="term" value="P:ceramide biosynthetic process"/>
    <property type="evidence" value="ECO:0007669"/>
    <property type="project" value="TreeGrafter"/>
</dbReference>
<dbReference type="GO" id="GO:0005783">
    <property type="term" value="C:endoplasmic reticulum"/>
    <property type="evidence" value="ECO:0007669"/>
    <property type="project" value="TreeGrafter"/>
</dbReference>
<feature type="region of interest" description="Disordered" evidence="1">
    <location>
        <begin position="203"/>
        <end position="230"/>
    </location>
</feature>
<gene>
    <name evidence="2" type="ORF">HYH02_012671</name>
</gene>
<dbReference type="SUPFAM" id="SSF140860">
    <property type="entry name" value="Pseudo ankyrin repeat-like"/>
    <property type="match status" value="1"/>
</dbReference>
<dbReference type="PROSITE" id="PS51257">
    <property type="entry name" value="PROKAR_LIPOPROTEIN"/>
    <property type="match status" value="1"/>
</dbReference>
<dbReference type="GO" id="GO:0030149">
    <property type="term" value="P:sphingolipid catabolic process"/>
    <property type="evidence" value="ECO:0007669"/>
    <property type="project" value="TreeGrafter"/>
</dbReference>
<keyword evidence="3" id="KW-1185">Reference proteome</keyword>
<reference evidence="2" key="1">
    <citation type="journal article" date="2020" name="bioRxiv">
        <title>Comparative genomics of Chlamydomonas.</title>
        <authorList>
            <person name="Craig R.J."/>
            <person name="Hasan A.R."/>
            <person name="Ness R.W."/>
            <person name="Keightley P.D."/>
        </authorList>
    </citation>
    <scope>NUCLEOTIDE SEQUENCE</scope>
    <source>
        <strain evidence="2">CCAP 11/173</strain>
    </source>
</reference>
<organism evidence="2 3">
    <name type="scientific">Chlamydomonas schloesseri</name>
    <dbReference type="NCBI Taxonomy" id="2026947"/>
    <lineage>
        <taxon>Eukaryota</taxon>
        <taxon>Viridiplantae</taxon>
        <taxon>Chlorophyta</taxon>
        <taxon>core chlorophytes</taxon>
        <taxon>Chlorophyceae</taxon>
        <taxon>CS clade</taxon>
        <taxon>Chlamydomonadales</taxon>
        <taxon>Chlamydomonadaceae</taxon>
        <taxon>Chlamydomonas</taxon>
    </lineage>
</organism>
<evidence type="ECO:0000313" key="2">
    <source>
        <dbReference type="EMBL" id="KAG2433554.1"/>
    </source>
</evidence>
<comment type="caution">
    <text evidence="2">The sequence shown here is derived from an EMBL/GenBank/DDBJ whole genome shotgun (WGS) entry which is preliminary data.</text>
</comment>
<proteinExistence type="predicted"/>
<feature type="compositionally biased region" description="Basic residues" evidence="1">
    <location>
        <begin position="660"/>
        <end position="675"/>
    </location>
</feature>
<protein>
    <submittedName>
        <fullName evidence="2">Uncharacterized protein</fullName>
    </submittedName>
</protein>
<sequence>MRLIELTAAGGDVCNVALVASVAGCCLPAAALEAALEGGQLAAATWLIDKRCPMNPCQILLRCARGGSVLALQWLLALPEMARPHAAVAAAAWPHLPAALQAAARAGHGEMCTALTSWVACEAAAGNTRAADLLASGMWHQARQMAPVAAAAGGHPRLLAALLAGVPLTAQGPSWQRALIRAVACGCDLATMQKVHAVVCAPRRGGPPQPRGDGRAGALAGERGPGGGPHPAALLVVERQRQEQEVKVRQAHLDALAAAARSSTPDWKAKVEWLLAPAQMAAVGSGAESSSGSGIHGLGSLVVLIEGVYALPDAHERLSWLQARGFRVGRQELLEATRQCARELTLKTLRLLLQSAAPLDQALLHESQRHAAAAGRLDLLHELMEAGACWPQASLAVIRQLLIVAAQEGHLEVVQWLLALAEDSLPASKLVGDVASAAGAGAGPSAISSINNDEVPPLPLVQAGVLCSAVFCAAVESGSVPVLELLLGVGCPWDPPAAWEAAARVGCCDVLLFLKDNGCPLPTNDEPYLLAASNADQLTIHVLRELGCSWGARGDTLARSLQEFHRHMPLEGMKALAAAGCPADWAALLQLAQQRHRVCGHRDEHEADVLAWVREQLRKERRQAEEQRRAAGRKGKGGAGPAGSGGGGAGGSGEAAGKAKEHKGRKGIKGRRNRGGGRDSSDDDGGLQPVNAVVGGGGDAAAAGARRHATATRNQ</sequence>
<dbReference type="Proteomes" id="UP000613740">
    <property type="component" value="Unassembled WGS sequence"/>
</dbReference>
<accession>A0A835SUQ9</accession>
<dbReference type="GO" id="GO:0004620">
    <property type="term" value="F:phospholipase activity"/>
    <property type="evidence" value="ECO:0007669"/>
    <property type="project" value="TreeGrafter"/>
</dbReference>
<dbReference type="PANTHER" id="PTHR12393:SF6">
    <property type="entry name" value="SPHINGOMYELIN PHOSPHODIESTERASE 2"/>
    <property type="match status" value="1"/>
</dbReference>
<dbReference type="OrthoDB" id="546447at2759"/>
<evidence type="ECO:0000256" key="1">
    <source>
        <dbReference type="SAM" id="MobiDB-lite"/>
    </source>
</evidence>
<dbReference type="GO" id="GO:0071944">
    <property type="term" value="C:cell periphery"/>
    <property type="evidence" value="ECO:0007669"/>
    <property type="project" value="TreeGrafter"/>
</dbReference>
<evidence type="ECO:0000313" key="3">
    <source>
        <dbReference type="Proteomes" id="UP000613740"/>
    </source>
</evidence>
<dbReference type="AlphaFoldDB" id="A0A835SUQ9"/>
<dbReference type="GO" id="GO:0016020">
    <property type="term" value="C:membrane"/>
    <property type="evidence" value="ECO:0007669"/>
    <property type="project" value="TreeGrafter"/>
</dbReference>
<name>A0A835SUQ9_9CHLO</name>
<dbReference type="EMBL" id="JAEHOD010000062">
    <property type="protein sequence ID" value="KAG2433554.1"/>
    <property type="molecule type" value="Genomic_DNA"/>
</dbReference>
<dbReference type="Gene3D" id="1.25.40.20">
    <property type="entry name" value="Ankyrin repeat-containing domain"/>
    <property type="match status" value="1"/>
</dbReference>
<dbReference type="PANTHER" id="PTHR12393">
    <property type="entry name" value="SPHINGOMYELIN PHOSPHODIESTERASE RELATED"/>
    <property type="match status" value="1"/>
</dbReference>
<dbReference type="InterPro" id="IPR036770">
    <property type="entry name" value="Ankyrin_rpt-contain_sf"/>
</dbReference>